<gene>
    <name evidence="2" type="ORF">Prubr_26610</name>
</gene>
<dbReference type="KEGG" id="pry:Prubr_26610"/>
<dbReference type="EMBL" id="AP023359">
    <property type="protein sequence ID" value="BCJ65640.1"/>
    <property type="molecule type" value="Genomic_DNA"/>
</dbReference>
<dbReference type="Pfam" id="PF00583">
    <property type="entry name" value="Acetyltransf_1"/>
    <property type="match status" value="1"/>
</dbReference>
<dbReference type="RefSeq" id="WP_212825218.1">
    <property type="nucleotide sequence ID" value="NZ_AP023359.1"/>
</dbReference>
<reference evidence="2" key="1">
    <citation type="submission" date="2020-08" db="EMBL/GenBank/DDBJ databases">
        <title>Whole genome shotgun sequence of Polymorphospora rubra NBRC 101157.</title>
        <authorList>
            <person name="Komaki H."/>
            <person name="Tamura T."/>
        </authorList>
    </citation>
    <scope>NUCLEOTIDE SEQUENCE</scope>
    <source>
        <strain evidence="2">NBRC 101157</strain>
    </source>
</reference>
<sequence>MTNTPQAAFAHYTAQDVDAVVDSVVVAIYEATHADVISDPFYSAERFVERVRRYMKSSGFELVAAEVDGQPVGLAFGYALPEAARWWQGLTTPVDPDLIAETGHRTFALCELMVHPDWQRRGIARALHDELLHHRPEERATLLVREDNTAAQTAYAKWGWEKIGKLKPFPDSPTYDALILALDG</sequence>
<dbReference type="AlphaFoldDB" id="A0A810MYH5"/>
<dbReference type="PROSITE" id="PS51186">
    <property type="entry name" value="GNAT"/>
    <property type="match status" value="1"/>
</dbReference>
<feature type="domain" description="N-acetyltransferase" evidence="1">
    <location>
        <begin position="15"/>
        <end position="184"/>
    </location>
</feature>
<dbReference type="InterPro" id="IPR050276">
    <property type="entry name" value="MshD_Acetyltransferase"/>
</dbReference>
<dbReference type="Proteomes" id="UP000680866">
    <property type="component" value="Chromosome"/>
</dbReference>
<evidence type="ECO:0000313" key="2">
    <source>
        <dbReference type="EMBL" id="BCJ65640.1"/>
    </source>
</evidence>
<dbReference type="GO" id="GO:0008999">
    <property type="term" value="F:protein-N-terminal-alanine acetyltransferase activity"/>
    <property type="evidence" value="ECO:0007669"/>
    <property type="project" value="TreeGrafter"/>
</dbReference>
<dbReference type="InterPro" id="IPR016181">
    <property type="entry name" value="Acyl_CoA_acyltransferase"/>
</dbReference>
<protein>
    <recommendedName>
        <fullName evidence="1">N-acetyltransferase domain-containing protein</fullName>
    </recommendedName>
</protein>
<proteinExistence type="predicted"/>
<dbReference type="Gene3D" id="3.40.630.30">
    <property type="match status" value="1"/>
</dbReference>
<dbReference type="InterPro" id="IPR000182">
    <property type="entry name" value="GNAT_dom"/>
</dbReference>
<dbReference type="CDD" id="cd04301">
    <property type="entry name" value="NAT_SF"/>
    <property type="match status" value="1"/>
</dbReference>
<evidence type="ECO:0000259" key="1">
    <source>
        <dbReference type="PROSITE" id="PS51186"/>
    </source>
</evidence>
<keyword evidence="3" id="KW-1185">Reference proteome</keyword>
<name>A0A810MYH5_9ACTN</name>
<evidence type="ECO:0000313" key="3">
    <source>
        <dbReference type="Proteomes" id="UP000680866"/>
    </source>
</evidence>
<dbReference type="PANTHER" id="PTHR43617:SF20">
    <property type="entry name" value="N-ALPHA-ACETYLTRANSFERASE RIMI"/>
    <property type="match status" value="1"/>
</dbReference>
<dbReference type="PANTHER" id="PTHR43617">
    <property type="entry name" value="L-AMINO ACID N-ACETYLTRANSFERASE"/>
    <property type="match status" value="1"/>
</dbReference>
<accession>A0A810MYH5</accession>
<dbReference type="SUPFAM" id="SSF55729">
    <property type="entry name" value="Acyl-CoA N-acyltransferases (Nat)"/>
    <property type="match status" value="1"/>
</dbReference>
<organism evidence="2 3">
    <name type="scientific">Polymorphospora rubra</name>
    <dbReference type="NCBI Taxonomy" id="338584"/>
    <lineage>
        <taxon>Bacteria</taxon>
        <taxon>Bacillati</taxon>
        <taxon>Actinomycetota</taxon>
        <taxon>Actinomycetes</taxon>
        <taxon>Micromonosporales</taxon>
        <taxon>Micromonosporaceae</taxon>
        <taxon>Polymorphospora</taxon>
    </lineage>
</organism>